<dbReference type="CDD" id="cd14728">
    <property type="entry name" value="Ere-like"/>
    <property type="match status" value="1"/>
</dbReference>
<organism evidence="1 2">
    <name type="scientific">Nonomuraea solani</name>
    <dbReference type="NCBI Taxonomy" id="1144553"/>
    <lineage>
        <taxon>Bacteria</taxon>
        <taxon>Bacillati</taxon>
        <taxon>Actinomycetota</taxon>
        <taxon>Actinomycetes</taxon>
        <taxon>Streptosporangiales</taxon>
        <taxon>Streptosporangiaceae</taxon>
        <taxon>Nonomuraea</taxon>
    </lineage>
</organism>
<proteinExistence type="predicted"/>
<name>A0A1H6EVV6_9ACTN</name>
<dbReference type="Gene3D" id="3.30.1870.10">
    <property type="entry name" value="EreA-like, domain 2"/>
    <property type="match status" value="1"/>
</dbReference>
<sequence>MDVSAVTAWLASRAIPLENGDLAPLRPVLDGVRVLGMGEATHGTREFFLLKHRLLEFLVTEMGFTVLAMEASVSAAEAVNEHIAHGTGDPAEALRNLGFWTWDTAEMLGLVEWLRAHNATAPPGRKVRFAGIDPQLPGASLRRLATHLHATAPARADALLDPLTALTTTRLGSGHPLDPDVEQAAANLETYLAETDASPGIRAHARTLTQAAALLTRPLLNPHKDTQDAATLRDRFLADNVDLLLADPAAKVAVWAHNGHVMTGHHSGGAVPAMGLHLRHRHGPAYYALGLLFGQGEFRAKRLRPLLKWPRLRRPRTGERPVTHRVPFSGAPNAVETRLAAACPGDHLVDLRRHPDDEHPGDVTAWLTAQNHLRAYGAAVGRYTYKLAFMPTTLADEYDGLAYVATSTCSTPLR</sequence>
<dbReference type="EMBL" id="FNVT01000022">
    <property type="protein sequence ID" value="SEH01902.1"/>
    <property type="molecule type" value="Genomic_DNA"/>
</dbReference>
<dbReference type="Proteomes" id="UP000236732">
    <property type="component" value="Unassembled WGS sequence"/>
</dbReference>
<dbReference type="PANTHER" id="PTHR31299:SF0">
    <property type="entry name" value="ESTERASE, PUTATIVE (AFU_ORTHOLOGUE AFUA_1G05850)-RELATED"/>
    <property type="match status" value="1"/>
</dbReference>
<dbReference type="Gene3D" id="1.20.1440.30">
    <property type="entry name" value="Biosynthetic Protein domain"/>
    <property type="match status" value="1"/>
</dbReference>
<dbReference type="AlphaFoldDB" id="A0A1H6EVV6"/>
<protein>
    <submittedName>
        <fullName evidence="1">Erythromycin esterase</fullName>
    </submittedName>
</protein>
<keyword evidence="2" id="KW-1185">Reference proteome</keyword>
<dbReference type="InterPro" id="IPR007815">
    <property type="entry name" value="Emycin_Estase"/>
</dbReference>
<dbReference type="Pfam" id="PF05139">
    <property type="entry name" value="Erythro_esteras"/>
    <property type="match status" value="1"/>
</dbReference>
<evidence type="ECO:0000313" key="1">
    <source>
        <dbReference type="EMBL" id="SEH01902.1"/>
    </source>
</evidence>
<dbReference type="SUPFAM" id="SSF159501">
    <property type="entry name" value="EreA/ChaN-like"/>
    <property type="match status" value="1"/>
</dbReference>
<gene>
    <name evidence="1" type="ORF">SAMN05444920_122153</name>
</gene>
<reference evidence="1 2" key="1">
    <citation type="submission" date="2016-10" db="EMBL/GenBank/DDBJ databases">
        <authorList>
            <person name="de Groot N.N."/>
        </authorList>
    </citation>
    <scope>NUCLEOTIDE SEQUENCE [LARGE SCALE GENOMIC DNA]</scope>
    <source>
        <strain evidence="1 2">CGMCC 4.7037</strain>
    </source>
</reference>
<dbReference type="PANTHER" id="PTHR31299">
    <property type="entry name" value="ESTERASE, PUTATIVE (AFU_ORTHOLOGUE AFUA_1G05850)-RELATED"/>
    <property type="match status" value="1"/>
</dbReference>
<dbReference type="InterPro" id="IPR052036">
    <property type="entry name" value="Hydrolase/PRTase-associated"/>
</dbReference>
<dbReference type="RefSeq" id="WP_160150666.1">
    <property type="nucleotide sequence ID" value="NZ_FNVT01000022.1"/>
</dbReference>
<dbReference type="OrthoDB" id="9810066at2"/>
<dbReference type="Gene3D" id="3.40.1660.10">
    <property type="entry name" value="EreA-like (biosynthetic domain)"/>
    <property type="match status" value="1"/>
</dbReference>
<accession>A0A1H6EVV6</accession>
<evidence type="ECO:0000313" key="2">
    <source>
        <dbReference type="Proteomes" id="UP000236732"/>
    </source>
</evidence>
<dbReference type="GO" id="GO:0046677">
    <property type="term" value="P:response to antibiotic"/>
    <property type="evidence" value="ECO:0007669"/>
    <property type="project" value="InterPro"/>
</dbReference>